<keyword evidence="2" id="KW-1185">Reference proteome</keyword>
<gene>
    <name evidence="1" type="ORF">PISMIDRAFT_678977</name>
</gene>
<accession>A0A0C9ZCQ9</accession>
<protein>
    <submittedName>
        <fullName evidence="1">Uncharacterized protein</fullName>
    </submittedName>
</protein>
<organism evidence="1 2">
    <name type="scientific">Pisolithus microcarpus 441</name>
    <dbReference type="NCBI Taxonomy" id="765257"/>
    <lineage>
        <taxon>Eukaryota</taxon>
        <taxon>Fungi</taxon>
        <taxon>Dikarya</taxon>
        <taxon>Basidiomycota</taxon>
        <taxon>Agaricomycotina</taxon>
        <taxon>Agaricomycetes</taxon>
        <taxon>Agaricomycetidae</taxon>
        <taxon>Boletales</taxon>
        <taxon>Sclerodermatineae</taxon>
        <taxon>Pisolithaceae</taxon>
        <taxon>Pisolithus</taxon>
    </lineage>
</organism>
<evidence type="ECO:0000313" key="2">
    <source>
        <dbReference type="Proteomes" id="UP000054018"/>
    </source>
</evidence>
<reference evidence="2" key="2">
    <citation type="submission" date="2015-01" db="EMBL/GenBank/DDBJ databases">
        <title>Evolutionary Origins and Diversification of the Mycorrhizal Mutualists.</title>
        <authorList>
            <consortium name="DOE Joint Genome Institute"/>
            <consortium name="Mycorrhizal Genomics Consortium"/>
            <person name="Kohler A."/>
            <person name="Kuo A."/>
            <person name="Nagy L.G."/>
            <person name="Floudas D."/>
            <person name="Copeland A."/>
            <person name="Barry K.W."/>
            <person name="Cichocki N."/>
            <person name="Veneault-Fourrey C."/>
            <person name="LaButti K."/>
            <person name="Lindquist E.A."/>
            <person name="Lipzen A."/>
            <person name="Lundell T."/>
            <person name="Morin E."/>
            <person name="Murat C."/>
            <person name="Riley R."/>
            <person name="Ohm R."/>
            <person name="Sun H."/>
            <person name="Tunlid A."/>
            <person name="Henrissat B."/>
            <person name="Grigoriev I.V."/>
            <person name="Hibbett D.S."/>
            <person name="Martin F."/>
        </authorList>
    </citation>
    <scope>NUCLEOTIDE SEQUENCE [LARGE SCALE GENOMIC DNA]</scope>
    <source>
        <strain evidence="2">441</strain>
    </source>
</reference>
<sequence length="106" mass="11944">MLKCQALYSGGYGNRFVKHAHLPRSIWAVRVVWGRWEEGDLKVMVDVVECPGCCDGPYRTTITSTDQNGLTMPGLMNIVSRSYSLELDEKLAWADECCSQRIAEKT</sequence>
<name>A0A0C9ZCQ9_9AGAM</name>
<evidence type="ECO:0000313" key="1">
    <source>
        <dbReference type="EMBL" id="KIK23729.1"/>
    </source>
</evidence>
<dbReference type="AlphaFoldDB" id="A0A0C9ZCQ9"/>
<dbReference type="OrthoDB" id="2665671at2759"/>
<reference evidence="1 2" key="1">
    <citation type="submission" date="2014-04" db="EMBL/GenBank/DDBJ databases">
        <authorList>
            <consortium name="DOE Joint Genome Institute"/>
            <person name="Kuo A."/>
            <person name="Kohler A."/>
            <person name="Costa M.D."/>
            <person name="Nagy L.G."/>
            <person name="Floudas D."/>
            <person name="Copeland A."/>
            <person name="Barry K.W."/>
            <person name="Cichocki N."/>
            <person name="Veneault-Fourrey C."/>
            <person name="LaButti K."/>
            <person name="Lindquist E.A."/>
            <person name="Lipzen A."/>
            <person name="Lundell T."/>
            <person name="Morin E."/>
            <person name="Murat C."/>
            <person name="Sun H."/>
            <person name="Tunlid A."/>
            <person name="Henrissat B."/>
            <person name="Grigoriev I.V."/>
            <person name="Hibbett D.S."/>
            <person name="Martin F."/>
            <person name="Nordberg H.P."/>
            <person name="Cantor M.N."/>
            <person name="Hua S.X."/>
        </authorList>
    </citation>
    <scope>NUCLEOTIDE SEQUENCE [LARGE SCALE GENOMIC DNA]</scope>
    <source>
        <strain evidence="1 2">441</strain>
    </source>
</reference>
<proteinExistence type="predicted"/>
<dbReference type="HOGENOM" id="CLU_2224262_0_0_1"/>
<dbReference type="Proteomes" id="UP000054018">
    <property type="component" value="Unassembled WGS sequence"/>
</dbReference>
<dbReference type="EMBL" id="KN833723">
    <property type="protein sequence ID" value="KIK23729.1"/>
    <property type="molecule type" value="Genomic_DNA"/>
</dbReference>